<dbReference type="EMBL" id="UZAL01035370">
    <property type="protein sequence ID" value="VDP67526.1"/>
    <property type="molecule type" value="Genomic_DNA"/>
</dbReference>
<feature type="region of interest" description="Disordered" evidence="1">
    <location>
        <begin position="94"/>
        <end position="115"/>
    </location>
</feature>
<gene>
    <name evidence="2" type="ORF">SMTD_LOCUS15045</name>
</gene>
<feature type="compositionally biased region" description="Acidic residues" evidence="1">
    <location>
        <begin position="95"/>
        <end position="106"/>
    </location>
</feature>
<dbReference type="AlphaFoldDB" id="A0A183PL09"/>
<protein>
    <submittedName>
        <fullName evidence="2">Uncharacterized protein</fullName>
    </submittedName>
</protein>
<dbReference type="STRING" id="31246.A0A183PL09"/>
<dbReference type="Proteomes" id="UP000269396">
    <property type="component" value="Unassembled WGS sequence"/>
</dbReference>
<evidence type="ECO:0000313" key="3">
    <source>
        <dbReference type="Proteomes" id="UP000269396"/>
    </source>
</evidence>
<name>A0A183PL09_9TREM</name>
<evidence type="ECO:0000313" key="2">
    <source>
        <dbReference type="EMBL" id="VDP67526.1"/>
    </source>
</evidence>
<sequence>MEAGDQQLVHTPFVPSGYCSPCAPLVWNPALKHDLIGFILRMLQNGFPSSVREPGQTRAYLIKALKAMQYSAVYGAKYALQMSLHKCDSIHADADTEEDDDDDDDVSTLVTTDDI</sequence>
<proteinExistence type="predicted"/>
<accession>A0A183PL09</accession>
<reference evidence="2 3" key="1">
    <citation type="submission" date="2018-11" db="EMBL/GenBank/DDBJ databases">
        <authorList>
            <consortium name="Pathogen Informatics"/>
        </authorList>
    </citation>
    <scope>NUCLEOTIDE SEQUENCE [LARGE SCALE GENOMIC DNA]</scope>
    <source>
        <strain>Denwood</strain>
        <strain evidence="3">Zambia</strain>
    </source>
</reference>
<evidence type="ECO:0000256" key="1">
    <source>
        <dbReference type="SAM" id="MobiDB-lite"/>
    </source>
</evidence>
<organism evidence="2 3">
    <name type="scientific">Schistosoma mattheei</name>
    <dbReference type="NCBI Taxonomy" id="31246"/>
    <lineage>
        <taxon>Eukaryota</taxon>
        <taxon>Metazoa</taxon>
        <taxon>Spiralia</taxon>
        <taxon>Lophotrochozoa</taxon>
        <taxon>Platyhelminthes</taxon>
        <taxon>Trematoda</taxon>
        <taxon>Digenea</taxon>
        <taxon>Strigeidida</taxon>
        <taxon>Schistosomatoidea</taxon>
        <taxon>Schistosomatidae</taxon>
        <taxon>Schistosoma</taxon>
    </lineage>
</organism>
<keyword evidence="3" id="KW-1185">Reference proteome</keyword>